<dbReference type="FunFam" id="3.30.200.20:FF:000389">
    <property type="entry name" value="Receptor-like cytosolic serine/threonine-protein kinase RBK1"/>
    <property type="match status" value="1"/>
</dbReference>
<proteinExistence type="predicted"/>
<evidence type="ECO:0000256" key="10">
    <source>
        <dbReference type="ARBA" id="ARBA00047899"/>
    </source>
</evidence>
<dbReference type="SMART" id="SM00220">
    <property type="entry name" value="S_TKc"/>
    <property type="match status" value="1"/>
</dbReference>
<keyword evidence="8" id="KW-0418">Kinase</keyword>
<dbReference type="Gene3D" id="3.30.200.20">
    <property type="entry name" value="Phosphorylase Kinase, domain 1"/>
    <property type="match status" value="1"/>
</dbReference>
<keyword evidence="9" id="KW-0067">ATP-binding</keyword>
<evidence type="ECO:0000256" key="7">
    <source>
        <dbReference type="ARBA" id="ARBA00022741"/>
    </source>
</evidence>
<organism evidence="15 16">
    <name type="scientific">Carnegiea gigantea</name>
    <dbReference type="NCBI Taxonomy" id="171969"/>
    <lineage>
        <taxon>Eukaryota</taxon>
        <taxon>Viridiplantae</taxon>
        <taxon>Streptophyta</taxon>
        <taxon>Embryophyta</taxon>
        <taxon>Tracheophyta</taxon>
        <taxon>Spermatophyta</taxon>
        <taxon>Magnoliopsida</taxon>
        <taxon>eudicotyledons</taxon>
        <taxon>Gunneridae</taxon>
        <taxon>Pentapetalae</taxon>
        <taxon>Caryophyllales</taxon>
        <taxon>Cactineae</taxon>
        <taxon>Cactaceae</taxon>
        <taxon>Cactoideae</taxon>
        <taxon>Echinocereeae</taxon>
        <taxon>Carnegiea</taxon>
    </lineage>
</organism>
<dbReference type="InterPro" id="IPR046958">
    <property type="entry name" value="RBK1/2/STUNTED"/>
</dbReference>
<dbReference type="Gene3D" id="1.10.510.10">
    <property type="entry name" value="Transferase(Phosphotransferase) domain 1"/>
    <property type="match status" value="1"/>
</dbReference>
<evidence type="ECO:0000256" key="12">
    <source>
        <dbReference type="ARBA" id="ARBA00063228"/>
    </source>
</evidence>
<dbReference type="EMBL" id="JAKOGI010000197">
    <property type="protein sequence ID" value="KAJ8440131.1"/>
    <property type="molecule type" value="Genomic_DNA"/>
</dbReference>
<reference evidence="15" key="1">
    <citation type="submission" date="2022-04" db="EMBL/GenBank/DDBJ databases">
        <title>Carnegiea gigantea Genome sequencing and assembly v2.</title>
        <authorList>
            <person name="Copetti D."/>
            <person name="Sanderson M.J."/>
            <person name="Burquez A."/>
            <person name="Wojciechowski M.F."/>
        </authorList>
    </citation>
    <scope>NUCLEOTIDE SEQUENCE</scope>
    <source>
        <strain evidence="15">SGP5-SGP5p</strain>
        <tissue evidence="15">Aerial part</tissue>
    </source>
</reference>
<dbReference type="Proteomes" id="UP001153076">
    <property type="component" value="Unassembled WGS sequence"/>
</dbReference>
<dbReference type="InterPro" id="IPR008271">
    <property type="entry name" value="Ser/Thr_kinase_AS"/>
</dbReference>
<evidence type="ECO:0000256" key="13">
    <source>
        <dbReference type="SAM" id="MobiDB-lite"/>
    </source>
</evidence>
<keyword evidence="6" id="KW-0808">Transferase</keyword>
<evidence type="ECO:0000256" key="6">
    <source>
        <dbReference type="ARBA" id="ARBA00022679"/>
    </source>
</evidence>
<dbReference type="FunFam" id="1.10.510.10:FF:000335">
    <property type="entry name" value="receptor-like cytosolic serine/threonine-protein kinase RBK2"/>
    <property type="match status" value="1"/>
</dbReference>
<comment type="caution">
    <text evidence="15">The sequence shown here is derived from an EMBL/GenBank/DDBJ whole genome shotgun (WGS) entry which is preliminary data.</text>
</comment>
<name>A0A9Q1QFY2_9CARY</name>
<comment type="subunit">
    <text evidence="12">Interacts with ARAC5 and ARAC10.</text>
</comment>
<dbReference type="OrthoDB" id="4062651at2759"/>
<evidence type="ECO:0000256" key="5">
    <source>
        <dbReference type="ARBA" id="ARBA00022553"/>
    </source>
</evidence>
<dbReference type="GO" id="GO:0005524">
    <property type="term" value="F:ATP binding"/>
    <property type="evidence" value="ECO:0007669"/>
    <property type="project" value="UniProtKB-KW"/>
</dbReference>
<dbReference type="Pfam" id="PF07714">
    <property type="entry name" value="PK_Tyr_Ser-Thr"/>
    <property type="match status" value="1"/>
</dbReference>
<dbReference type="SUPFAM" id="SSF56112">
    <property type="entry name" value="Protein kinase-like (PK-like)"/>
    <property type="match status" value="1"/>
</dbReference>
<evidence type="ECO:0000256" key="1">
    <source>
        <dbReference type="ARBA" id="ARBA00004496"/>
    </source>
</evidence>
<evidence type="ECO:0000313" key="16">
    <source>
        <dbReference type="Proteomes" id="UP001153076"/>
    </source>
</evidence>
<evidence type="ECO:0000256" key="4">
    <source>
        <dbReference type="ARBA" id="ARBA00022527"/>
    </source>
</evidence>
<dbReference type="GO" id="GO:0004674">
    <property type="term" value="F:protein serine/threonine kinase activity"/>
    <property type="evidence" value="ECO:0007669"/>
    <property type="project" value="UniProtKB-KW"/>
</dbReference>
<evidence type="ECO:0000256" key="11">
    <source>
        <dbReference type="ARBA" id="ARBA00048679"/>
    </source>
</evidence>
<feature type="region of interest" description="Disordered" evidence="13">
    <location>
        <begin position="79"/>
        <end position="99"/>
    </location>
</feature>
<sequence length="489" mass="55706">MVDSQDNPPSSDSAWLAKSLHNPRQVRLQHPEFMLYILLWSDGFSITDLRLWDKEKETHEEESPKGVLEACRKGIDSEKELDDESSSESPTKAHSSCIPSKPLSRWKKVFKLWKKKSVKCLSTIPTVHKLSIKVRRHGRHHFPSPCFDDNLRKMKSWKIFSLSELQKATTNFSTEKLIGSGGAAEVYKGVLKGGQLVAIKRLTKGTHEEKVNSFLSELGIIVHVDHPNTAKLIGYGVEGGLHLVLQLSSHGSLSSFYVSKEKTIDWTTRYRIALGTADGLLYLHDHCQRRIIHRDIKADNILLTENYEPQICDFGLSKWLPRQCSYCTISKFEGTFGYFAPEYFMDGIVDEKTDVYSFGVLLLELITGRLALNREQSLLLWAKPLLDQHDLKQLVDPVLGGSYNKDQLENVVKTAALCTQQIPVQRPRMHEAIMLRGDGYCAYNSEENRPSAMKRTYSEELFDAKEYNSTRHLNDLLRHRQVAFAAIDV</sequence>
<keyword evidence="16" id="KW-1185">Reference proteome</keyword>
<dbReference type="PROSITE" id="PS50011">
    <property type="entry name" value="PROTEIN_KINASE_DOM"/>
    <property type="match status" value="1"/>
</dbReference>
<comment type="catalytic activity">
    <reaction evidence="11">
        <text>L-seryl-[protein] + ATP = O-phospho-L-seryl-[protein] + ADP + H(+)</text>
        <dbReference type="Rhea" id="RHEA:17989"/>
        <dbReference type="Rhea" id="RHEA-COMP:9863"/>
        <dbReference type="Rhea" id="RHEA-COMP:11604"/>
        <dbReference type="ChEBI" id="CHEBI:15378"/>
        <dbReference type="ChEBI" id="CHEBI:29999"/>
        <dbReference type="ChEBI" id="CHEBI:30616"/>
        <dbReference type="ChEBI" id="CHEBI:83421"/>
        <dbReference type="ChEBI" id="CHEBI:456216"/>
        <dbReference type="EC" id="2.7.11.1"/>
    </reaction>
</comment>
<dbReference type="InterPro" id="IPR011009">
    <property type="entry name" value="Kinase-like_dom_sf"/>
</dbReference>
<evidence type="ECO:0000256" key="2">
    <source>
        <dbReference type="ARBA" id="ARBA00012513"/>
    </source>
</evidence>
<comment type="catalytic activity">
    <reaction evidence="10">
        <text>L-threonyl-[protein] + ATP = O-phospho-L-threonyl-[protein] + ADP + H(+)</text>
        <dbReference type="Rhea" id="RHEA:46608"/>
        <dbReference type="Rhea" id="RHEA-COMP:11060"/>
        <dbReference type="Rhea" id="RHEA-COMP:11605"/>
        <dbReference type="ChEBI" id="CHEBI:15378"/>
        <dbReference type="ChEBI" id="CHEBI:30013"/>
        <dbReference type="ChEBI" id="CHEBI:30616"/>
        <dbReference type="ChEBI" id="CHEBI:61977"/>
        <dbReference type="ChEBI" id="CHEBI:456216"/>
        <dbReference type="EC" id="2.7.11.1"/>
    </reaction>
</comment>
<dbReference type="AlphaFoldDB" id="A0A9Q1QFY2"/>
<dbReference type="GO" id="GO:0005737">
    <property type="term" value="C:cytoplasm"/>
    <property type="evidence" value="ECO:0007669"/>
    <property type="project" value="UniProtKB-SubCell"/>
</dbReference>
<keyword evidence="7" id="KW-0547">Nucleotide-binding</keyword>
<evidence type="ECO:0000313" key="15">
    <source>
        <dbReference type="EMBL" id="KAJ8440131.1"/>
    </source>
</evidence>
<keyword evidence="4" id="KW-0723">Serine/threonine-protein kinase</keyword>
<dbReference type="EC" id="2.7.11.1" evidence="2"/>
<feature type="domain" description="Protein kinase" evidence="14">
    <location>
        <begin position="172"/>
        <end position="441"/>
    </location>
</feature>
<dbReference type="PANTHER" id="PTHR47987">
    <property type="entry name" value="OS08G0249100 PROTEIN"/>
    <property type="match status" value="1"/>
</dbReference>
<gene>
    <name evidence="15" type="ORF">Cgig2_003456</name>
</gene>
<evidence type="ECO:0000259" key="14">
    <source>
        <dbReference type="PROSITE" id="PS50011"/>
    </source>
</evidence>
<evidence type="ECO:0000256" key="9">
    <source>
        <dbReference type="ARBA" id="ARBA00022840"/>
    </source>
</evidence>
<keyword evidence="3" id="KW-0963">Cytoplasm</keyword>
<comment type="subcellular location">
    <subcellularLocation>
        <location evidence="1">Cytoplasm</location>
    </subcellularLocation>
</comment>
<accession>A0A9Q1QFY2</accession>
<evidence type="ECO:0000256" key="8">
    <source>
        <dbReference type="ARBA" id="ARBA00022777"/>
    </source>
</evidence>
<protein>
    <recommendedName>
        <fullName evidence="2">non-specific serine/threonine protein kinase</fullName>
        <ecNumber evidence="2">2.7.11.1</ecNumber>
    </recommendedName>
</protein>
<dbReference type="PANTHER" id="PTHR47987:SF14">
    <property type="entry name" value="RECEPTOR-LIKE CYTOSOLIC SERINE_THREONINE-PROTEIN KINASE RBK2"/>
    <property type="match status" value="1"/>
</dbReference>
<evidence type="ECO:0000256" key="3">
    <source>
        <dbReference type="ARBA" id="ARBA00022490"/>
    </source>
</evidence>
<dbReference type="InterPro" id="IPR000719">
    <property type="entry name" value="Prot_kinase_dom"/>
</dbReference>
<dbReference type="PROSITE" id="PS00108">
    <property type="entry name" value="PROTEIN_KINASE_ST"/>
    <property type="match status" value="1"/>
</dbReference>
<keyword evidence="5" id="KW-0597">Phosphoprotein</keyword>
<dbReference type="GO" id="GO:0051020">
    <property type="term" value="F:GTPase binding"/>
    <property type="evidence" value="ECO:0007669"/>
    <property type="project" value="UniProtKB-ARBA"/>
</dbReference>
<dbReference type="InterPro" id="IPR001245">
    <property type="entry name" value="Ser-Thr/Tyr_kinase_cat_dom"/>
</dbReference>